<sequence>MKKVVKVSFLLIVYYIFLLLHKVTICVYIDISHFNDDLFDSILKSDLSYMSNHLTINENNKSNKRKKRNESDIDDINILTDMLSRIIPYNFSVYSISVPDENMSSYNSEINNFLDFVNIYDHDINNTIVHHLNQTQPIKGCENDIKNYNCDKDILKCITLNKKGLSQSCQNSLNNSLLYSCIDDSELFCNDYSKFSKIYKCLKENFFQLGNKCLNILSYYEKIMQKLHKIKSKPYDNQDYLLFEKEKINFVDGDNNVDNTNNLKITIEFNEDDNKKHILNGSSKQKSNVSDNLRKEYSSILPSVHHNNLADFKPKNYVYKYFLYFFEFLFILFIVYILIIYIKKYYVLNSNKFYIIKEKNKLAKL</sequence>
<dbReference type="OMA" id="SYYENIM"/>
<feature type="transmembrane region" description="Helical" evidence="1">
    <location>
        <begin position="321"/>
        <end position="342"/>
    </location>
</feature>
<proteinExistence type="predicted"/>
<protein>
    <submittedName>
        <fullName evidence="2">Uncharacterized protein</fullName>
    </submittedName>
</protein>
<keyword evidence="1" id="KW-0812">Transmembrane</keyword>
<dbReference type="Proteomes" id="UP000220158">
    <property type="component" value="Chromosome 11"/>
</dbReference>
<feature type="transmembrane region" description="Helical" evidence="1">
    <location>
        <begin position="7"/>
        <end position="31"/>
    </location>
</feature>
<dbReference type="AlphaFoldDB" id="A0A1J1H7E1"/>
<dbReference type="KEGG" id="prel:PRELSG_1117900"/>
<accession>A0A1J1H7E1</accession>
<dbReference type="GeneID" id="39736957"/>
<dbReference type="OrthoDB" id="385278at2759"/>
<evidence type="ECO:0000256" key="1">
    <source>
        <dbReference type="SAM" id="Phobius"/>
    </source>
</evidence>
<gene>
    <name evidence="2" type="ORF">PRELSG_1117900</name>
</gene>
<dbReference type="VEuPathDB" id="PlasmoDB:PRELSG_1117900"/>
<organism evidence="2 3">
    <name type="scientific">Plasmodium relictum</name>
    <dbReference type="NCBI Taxonomy" id="85471"/>
    <lineage>
        <taxon>Eukaryota</taxon>
        <taxon>Sar</taxon>
        <taxon>Alveolata</taxon>
        <taxon>Apicomplexa</taxon>
        <taxon>Aconoidasida</taxon>
        <taxon>Haemosporida</taxon>
        <taxon>Plasmodiidae</taxon>
        <taxon>Plasmodium</taxon>
        <taxon>Plasmodium (Haemamoeba)</taxon>
    </lineage>
</organism>
<keyword evidence="3" id="KW-1185">Reference proteome</keyword>
<dbReference type="RefSeq" id="XP_028533835.1">
    <property type="nucleotide sequence ID" value="XM_028677448.1"/>
</dbReference>
<dbReference type="EMBL" id="LN835306">
    <property type="protein sequence ID" value="CRH00833.1"/>
    <property type="molecule type" value="Genomic_DNA"/>
</dbReference>
<keyword evidence="1" id="KW-0472">Membrane</keyword>
<evidence type="ECO:0000313" key="3">
    <source>
        <dbReference type="Proteomes" id="UP000220158"/>
    </source>
</evidence>
<keyword evidence="1" id="KW-1133">Transmembrane helix</keyword>
<evidence type="ECO:0000313" key="2">
    <source>
        <dbReference type="EMBL" id="CRH00833.1"/>
    </source>
</evidence>
<reference evidence="2 3" key="1">
    <citation type="submission" date="2015-04" db="EMBL/GenBank/DDBJ databases">
        <authorList>
            <consortium name="Pathogen Informatics"/>
        </authorList>
    </citation>
    <scope>NUCLEOTIDE SEQUENCE [LARGE SCALE GENOMIC DNA]</scope>
    <source>
        <strain evidence="2 3">SGS1</strain>
    </source>
</reference>
<name>A0A1J1H7E1_PLARL</name>